<name>A0A845E2C5_9BACI</name>
<dbReference type="Gene3D" id="3.40.630.30">
    <property type="match status" value="1"/>
</dbReference>
<dbReference type="InterPro" id="IPR050769">
    <property type="entry name" value="NAT_camello-type"/>
</dbReference>
<dbReference type="Pfam" id="PF00583">
    <property type="entry name" value="Acetyltransf_1"/>
    <property type="match status" value="1"/>
</dbReference>
<evidence type="ECO:0000313" key="3">
    <source>
        <dbReference type="EMBL" id="MYL49844.1"/>
    </source>
</evidence>
<dbReference type="CDD" id="cd04301">
    <property type="entry name" value="NAT_SF"/>
    <property type="match status" value="1"/>
</dbReference>
<evidence type="ECO:0000256" key="1">
    <source>
        <dbReference type="ARBA" id="ARBA00022679"/>
    </source>
</evidence>
<dbReference type="GO" id="GO:0008080">
    <property type="term" value="F:N-acetyltransferase activity"/>
    <property type="evidence" value="ECO:0007669"/>
    <property type="project" value="InterPro"/>
</dbReference>
<dbReference type="Proteomes" id="UP000447393">
    <property type="component" value="Unassembled WGS sequence"/>
</dbReference>
<dbReference type="PANTHER" id="PTHR13947:SF37">
    <property type="entry name" value="LD18367P"/>
    <property type="match status" value="1"/>
</dbReference>
<proteinExistence type="predicted"/>
<evidence type="ECO:0000313" key="4">
    <source>
        <dbReference type="Proteomes" id="UP000447393"/>
    </source>
</evidence>
<organism evidence="3 4">
    <name type="scientific">Halobacillus litoralis</name>
    <dbReference type="NCBI Taxonomy" id="45668"/>
    <lineage>
        <taxon>Bacteria</taxon>
        <taxon>Bacillati</taxon>
        <taxon>Bacillota</taxon>
        <taxon>Bacilli</taxon>
        <taxon>Bacillales</taxon>
        <taxon>Bacillaceae</taxon>
        <taxon>Halobacillus</taxon>
    </lineage>
</organism>
<accession>A0A845E2C5</accession>
<evidence type="ECO:0000259" key="2">
    <source>
        <dbReference type="PROSITE" id="PS51186"/>
    </source>
</evidence>
<dbReference type="AlphaFoldDB" id="A0A845E2C5"/>
<dbReference type="InterPro" id="IPR000182">
    <property type="entry name" value="GNAT_dom"/>
</dbReference>
<dbReference type="PANTHER" id="PTHR13947">
    <property type="entry name" value="GNAT FAMILY N-ACETYLTRANSFERASE"/>
    <property type="match status" value="1"/>
</dbReference>
<keyword evidence="1 3" id="KW-0808">Transferase</keyword>
<dbReference type="InterPro" id="IPR016181">
    <property type="entry name" value="Acyl_CoA_acyltransferase"/>
</dbReference>
<comment type="caution">
    <text evidence="3">The sequence shown here is derived from an EMBL/GenBank/DDBJ whole genome shotgun (WGS) entry which is preliminary data.</text>
</comment>
<dbReference type="EMBL" id="WMEZ01000003">
    <property type="protein sequence ID" value="MYL49844.1"/>
    <property type="molecule type" value="Genomic_DNA"/>
</dbReference>
<reference evidence="3 4" key="1">
    <citation type="submission" date="2019-11" db="EMBL/GenBank/DDBJ databases">
        <title>Genome sequences of 17 halophilic strains isolated from different environments.</title>
        <authorList>
            <person name="Furrow R.E."/>
        </authorList>
    </citation>
    <scope>NUCLEOTIDE SEQUENCE [LARGE SCALE GENOMIC DNA]</scope>
    <source>
        <strain evidence="3 4">22505_10_Sand</strain>
    </source>
</reference>
<sequence length="177" mass="20573">MNWRIFKMKVIVERKVTFVKIGRNEQILPLEIRPLHKEVVDEARDLILAGFLERFGFIDHSLNPDLNDMMGTYGKEGHMFFVAFVDGELIATGAVTKEDHRVGRIERMSVKGSYRRKGIGQRMLAKLEDSARACKYESLVLETNNSWESAIRLYTTNGYRFVSDDGRRCHFEKRLQV</sequence>
<dbReference type="PROSITE" id="PS51186">
    <property type="entry name" value="GNAT"/>
    <property type="match status" value="1"/>
</dbReference>
<dbReference type="SUPFAM" id="SSF55729">
    <property type="entry name" value="Acyl-CoA N-acyltransferases (Nat)"/>
    <property type="match status" value="1"/>
</dbReference>
<gene>
    <name evidence="3" type="ORF">GLV98_10115</name>
</gene>
<feature type="domain" description="N-acetyltransferase" evidence="2">
    <location>
        <begin position="30"/>
        <end position="177"/>
    </location>
</feature>
<protein>
    <submittedName>
        <fullName evidence="3">GNAT family N-acetyltransferase</fullName>
    </submittedName>
</protein>